<dbReference type="Proteomes" id="UP000275408">
    <property type="component" value="Unassembled WGS sequence"/>
</dbReference>
<name>A0A3M6T9Z0_POCDA</name>
<proteinExistence type="predicted"/>
<gene>
    <name evidence="1" type="ORF">pdam_00003382</name>
</gene>
<organism evidence="1 2">
    <name type="scientific">Pocillopora damicornis</name>
    <name type="common">Cauliflower coral</name>
    <name type="synonym">Millepora damicornis</name>
    <dbReference type="NCBI Taxonomy" id="46731"/>
    <lineage>
        <taxon>Eukaryota</taxon>
        <taxon>Metazoa</taxon>
        <taxon>Cnidaria</taxon>
        <taxon>Anthozoa</taxon>
        <taxon>Hexacorallia</taxon>
        <taxon>Scleractinia</taxon>
        <taxon>Astrocoeniina</taxon>
        <taxon>Pocilloporidae</taxon>
        <taxon>Pocillopora</taxon>
    </lineage>
</organism>
<dbReference type="EMBL" id="RCHS01004038">
    <property type="protein sequence ID" value="RMX38212.1"/>
    <property type="molecule type" value="Genomic_DNA"/>
</dbReference>
<protein>
    <submittedName>
        <fullName evidence="1">Uncharacterized protein</fullName>
    </submittedName>
</protein>
<sequence length="91" mass="10264">MQEQLVARLKSEKYSHLIFPLRHPFKAITGAISILEAQPKISSDHREQLAVLVASGKAKEMIGESLTQDQVKKLSEQDVENHFKGYETSKT</sequence>
<evidence type="ECO:0000313" key="2">
    <source>
        <dbReference type="Proteomes" id="UP000275408"/>
    </source>
</evidence>
<accession>A0A3M6T9Z0</accession>
<keyword evidence="2" id="KW-1185">Reference proteome</keyword>
<comment type="caution">
    <text evidence="1">The sequence shown here is derived from an EMBL/GenBank/DDBJ whole genome shotgun (WGS) entry which is preliminary data.</text>
</comment>
<reference evidence="1 2" key="1">
    <citation type="journal article" date="2018" name="Sci. Rep.">
        <title>Comparative analysis of the Pocillopora damicornis genome highlights role of immune system in coral evolution.</title>
        <authorList>
            <person name="Cunning R."/>
            <person name="Bay R.A."/>
            <person name="Gillette P."/>
            <person name="Baker A.C."/>
            <person name="Traylor-Knowles N."/>
        </authorList>
    </citation>
    <scope>NUCLEOTIDE SEQUENCE [LARGE SCALE GENOMIC DNA]</scope>
    <source>
        <strain evidence="1">RSMAS</strain>
        <tissue evidence="1">Whole animal</tissue>
    </source>
</reference>
<dbReference type="AlphaFoldDB" id="A0A3M6T9Z0"/>
<evidence type="ECO:0000313" key="1">
    <source>
        <dbReference type="EMBL" id="RMX38212.1"/>
    </source>
</evidence>